<feature type="transmembrane region" description="Helical" evidence="5">
    <location>
        <begin position="324"/>
        <end position="346"/>
    </location>
</feature>
<dbReference type="RefSeq" id="XP_020822830.1">
    <property type="nucleotide sequence ID" value="XM_020967171.1"/>
</dbReference>
<evidence type="ECO:0000313" key="8">
    <source>
        <dbReference type="Proteomes" id="UP000515140"/>
    </source>
</evidence>
<evidence type="ECO:0000256" key="2">
    <source>
        <dbReference type="ARBA" id="ARBA00022692"/>
    </source>
</evidence>
<dbReference type="CDD" id="cd00637">
    <property type="entry name" value="7tm_classA_rhodopsin-like"/>
    <property type="match status" value="1"/>
</dbReference>
<dbReference type="KEGG" id="pcw:110194685"/>
<sequence>MFKKVGSLMLCSFLLCGCMDLSPRNMAEGTVPSHLGGKATTFQVEIVKLAPAFYQLPGNYSVELEEAFWALLPSLRWFFIPLTLLTTATLALNPLLLATILRKKKFRSEPRYLLFANVMFSDLAYLLFHVLVSTSNLTGWTLGRIFCGILTDAVFISYASTILSFTVMVADTYLAVMLPLRYLSLMSSATARKVVAIIWVMASFFPTSLVWFSKRQDSSLTDEPSLCILQLNLSSNSHSNHLITVVHIFIFCALFVCAALISYCYVKIYYTAKTSGLCINRYSRAKGTLLIQTMLIVLYISPVVVFAVDIMLSKNHPIGYNSRLWLMAINSEILMLLPRALLPYLYGLRYRQLLQTLKGLVFRRRTSDIQTISLS</sequence>
<dbReference type="GO" id="GO:0004984">
    <property type="term" value="F:olfactory receptor activity"/>
    <property type="evidence" value="ECO:0007669"/>
    <property type="project" value="TreeGrafter"/>
</dbReference>
<feature type="transmembrane region" description="Helical" evidence="5">
    <location>
        <begin position="78"/>
        <end position="100"/>
    </location>
</feature>
<dbReference type="InterPro" id="IPR017452">
    <property type="entry name" value="GPCR_Rhodpsn_7TM"/>
</dbReference>
<dbReference type="PANTHER" id="PTHR26451:SF928">
    <property type="entry name" value="G-PROTEIN COUPLED RECEPTOR 148-RELATED"/>
    <property type="match status" value="1"/>
</dbReference>
<keyword evidence="8" id="KW-1185">Reference proteome</keyword>
<dbReference type="GeneTree" id="ENSGT00990000204054"/>
<dbReference type="RefSeq" id="XP_020822828.1">
    <property type="nucleotide sequence ID" value="XM_020967169.1"/>
</dbReference>
<dbReference type="AlphaFoldDB" id="A0A6P5ILI6"/>
<evidence type="ECO:0000259" key="7">
    <source>
        <dbReference type="PROSITE" id="PS50262"/>
    </source>
</evidence>
<feature type="chain" id="PRO_5044648150" evidence="6">
    <location>
        <begin position="30"/>
        <end position="375"/>
    </location>
</feature>
<feature type="signal peptide" evidence="6">
    <location>
        <begin position="1"/>
        <end position="29"/>
    </location>
</feature>
<dbReference type="PROSITE" id="PS50262">
    <property type="entry name" value="G_PROTEIN_RECEP_F1_2"/>
    <property type="match status" value="1"/>
</dbReference>
<evidence type="ECO:0000256" key="5">
    <source>
        <dbReference type="SAM" id="Phobius"/>
    </source>
</evidence>
<feature type="transmembrane region" description="Helical" evidence="5">
    <location>
        <begin position="112"/>
        <end position="133"/>
    </location>
</feature>
<accession>A0A6P5ILI6</accession>
<dbReference type="Gene3D" id="1.20.1070.10">
    <property type="entry name" value="Rhodopsin 7-helix transmembrane proteins"/>
    <property type="match status" value="1"/>
</dbReference>
<dbReference type="PROSITE" id="PS51257">
    <property type="entry name" value="PROKAR_LIPOPROTEIN"/>
    <property type="match status" value="1"/>
</dbReference>
<dbReference type="GO" id="GO:0005549">
    <property type="term" value="F:odorant binding"/>
    <property type="evidence" value="ECO:0007669"/>
    <property type="project" value="TreeGrafter"/>
</dbReference>
<feature type="transmembrane region" description="Helical" evidence="5">
    <location>
        <begin position="242"/>
        <end position="266"/>
    </location>
</feature>
<keyword evidence="4 5" id="KW-0472">Membrane</keyword>
<dbReference type="GeneID" id="110194685"/>
<dbReference type="CTD" id="344561"/>
<dbReference type="Proteomes" id="UP000515140">
    <property type="component" value="Unplaced"/>
</dbReference>
<evidence type="ECO:0000313" key="9">
    <source>
        <dbReference type="RefSeq" id="XP_020822828.1"/>
    </source>
</evidence>
<reference evidence="9 10" key="1">
    <citation type="submission" date="2025-04" db="UniProtKB">
        <authorList>
            <consortium name="RefSeq"/>
        </authorList>
    </citation>
    <scope>IDENTIFICATION</scope>
    <source>
        <tissue evidence="9 10">Spleen</tissue>
    </source>
</reference>
<dbReference type="SUPFAM" id="SSF81321">
    <property type="entry name" value="Family A G protein-coupled receptor-like"/>
    <property type="match status" value="1"/>
</dbReference>
<dbReference type="OMA" id="CYIRLYM"/>
<organism evidence="8 10">
    <name type="scientific">Phascolarctos cinereus</name>
    <name type="common">Koala</name>
    <dbReference type="NCBI Taxonomy" id="38626"/>
    <lineage>
        <taxon>Eukaryota</taxon>
        <taxon>Metazoa</taxon>
        <taxon>Chordata</taxon>
        <taxon>Craniata</taxon>
        <taxon>Vertebrata</taxon>
        <taxon>Euteleostomi</taxon>
        <taxon>Mammalia</taxon>
        <taxon>Metatheria</taxon>
        <taxon>Diprotodontia</taxon>
        <taxon>Phascolarctidae</taxon>
        <taxon>Phascolarctos</taxon>
    </lineage>
</organism>
<dbReference type="GO" id="GO:0004930">
    <property type="term" value="F:G protein-coupled receptor activity"/>
    <property type="evidence" value="ECO:0007669"/>
    <property type="project" value="InterPro"/>
</dbReference>
<evidence type="ECO:0000256" key="3">
    <source>
        <dbReference type="ARBA" id="ARBA00022989"/>
    </source>
</evidence>
<keyword evidence="6" id="KW-0732">Signal</keyword>
<dbReference type="GO" id="GO:0016020">
    <property type="term" value="C:membrane"/>
    <property type="evidence" value="ECO:0007669"/>
    <property type="project" value="UniProtKB-SubCell"/>
</dbReference>
<feature type="transmembrane region" description="Helical" evidence="5">
    <location>
        <begin position="153"/>
        <end position="174"/>
    </location>
</feature>
<proteinExistence type="predicted"/>
<feature type="transmembrane region" description="Helical" evidence="5">
    <location>
        <begin position="287"/>
        <end position="312"/>
    </location>
</feature>
<comment type="subcellular location">
    <subcellularLocation>
        <location evidence="1">Membrane</location>
    </subcellularLocation>
</comment>
<feature type="transmembrane region" description="Helical" evidence="5">
    <location>
        <begin position="194"/>
        <end position="212"/>
    </location>
</feature>
<gene>
    <name evidence="9 10" type="primary">GPR148</name>
</gene>
<keyword evidence="3 5" id="KW-1133">Transmembrane helix</keyword>
<evidence type="ECO:0000256" key="1">
    <source>
        <dbReference type="ARBA" id="ARBA00004370"/>
    </source>
</evidence>
<keyword evidence="9 10" id="KW-0675">Receptor</keyword>
<feature type="domain" description="G-protein coupled receptors family 1 profile" evidence="7">
    <location>
        <begin position="92"/>
        <end position="346"/>
    </location>
</feature>
<dbReference type="InterPro" id="IPR000276">
    <property type="entry name" value="GPCR_Rhodpsn"/>
</dbReference>
<dbReference type="PANTHER" id="PTHR26451">
    <property type="entry name" value="G_PROTEIN_RECEP_F1_2 DOMAIN-CONTAINING PROTEIN"/>
    <property type="match status" value="1"/>
</dbReference>
<evidence type="ECO:0000256" key="6">
    <source>
        <dbReference type="SAM" id="SignalP"/>
    </source>
</evidence>
<dbReference type="InterPro" id="IPR052921">
    <property type="entry name" value="GPCR1_Superfamily_Member"/>
</dbReference>
<keyword evidence="2 5" id="KW-0812">Transmembrane</keyword>
<name>A0A6P5ILI6_PHACI</name>
<protein>
    <submittedName>
        <fullName evidence="9 10">Probable G-protein coupled receptor 148</fullName>
    </submittedName>
</protein>
<evidence type="ECO:0000256" key="4">
    <source>
        <dbReference type="ARBA" id="ARBA00023136"/>
    </source>
</evidence>
<evidence type="ECO:0000313" key="10">
    <source>
        <dbReference type="RefSeq" id="XP_020822830.1"/>
    </source>
</evidence>
<dbReference type="Pfam" id="PF00001">
    <property type="entry name" value="7tm_1"/>
    <property type="match status" value="1"/>
</dbReference>